<evidence type="ECO:0000313" key="3">
    <source>
        <dbReference type="WBParaSite" id="nRc.2.0.1.t19228-RA"/>
    </source>
</evidence>
<dbReference type="Proteomes" id="UP000887565">
    <property type="component" value="Unplaced"/>
</dbReference>
<dbReference type="WBParaSite" id="nRc.2.0.1.t19228-RA">
    <property type="protein sequence ID" value="nRc.2.0.1.t19228-RA"/>
    <property type="gene ID" value="nRc.2.0.1.g19228"/>
</dbReference>
<dbReference type="AlphaFoldDB" id="A0A915IZV1"/>
<organism evidence="2 3">
    <name type="scientific">Romanomermis culicivorax</name>
    <name type="common">Nematode worm</name>
    <dbReference type="NCBI Taxonomy" id="13658"/>
    <lineage>
        <taxon>Eukaryota</taxon>
        <taxon>Metazoa</taxon>
        <taxon>Ecdysozoa</taxon>
        <taxon>Nematoda</taxon>
        <taxon>Enoplea</taxon>
        <taxon>Dorylaimia</taxon>
        <taxon>Mermithida</taxon>
        <taxon>Mermithoidea</taxon>
        <taxon>Mermithidae</taxon>
        <taxon>Romanomermis</taxon>
    </lineage>
</organism>
<evidence type="ECO:0000313" key="2">
    <source>
        <dbReference type="Proteomes" id="UP000887565"/>
    </source>
</evidence>
<accession>A0A915IZV1</accession>
<reference evidence="3" key="1">
    <citation type="submission" date="2022-11" db="UniProtKB">
        <authorList>
            <consortium name="WormBaseParasite"/>
        </authorList>
    </citation>
    <scope>IDENTIFICATION</scope>
</reference>
<feature type="region of interest" description="Disordered" evidence="1">
    <location>
        <begin position="66"/>
        <end position="86"/>
    </location>
</feature>
<protein>
    <submittedName>
        <fullName evidence="3">CCHC-type domain-containing protein</fullName>
    </submittedName>
</protein>
<sequence>MTNLNNNNRPNPICWICNPWHPTALCRSPCRNCARTGHKKINCNLTKQIDPLCTCMFCPTHGKKINTKPSEKMEPKQPNQSTDDQAMVTEEAEKSNDNHQLAIDKLTFALNTIEMEADEESDQTVKQKLEKHAAATKLQLAQVLTKEGQVASWDGVLLSSDLGDLGGCVPNAGQCINHEST</sequence>
<name>A0A915IZV1_ROMCU</name>
<keyword evidence="2" id="KW-1185">Reference proteome</keyword>
<proteinExistence type="predicted"/>
<evidence type="ECO:0000256" key="1">
    <source>
        <dbReference type="SAM" id="MobiDB-lite"/>
    </source>
</evidence>